<dbReference type="PANTHER" id="PTHR30570">
    <property type="entry name" value="PERIPLASMIC PHOSPHATE BINDING COMPONENT OF PHOSPHATE ABC TRANSPORTER"/>
    <property type="match status" value="1"/>
</dbReference>
<dbReference type="InterPro" id="IPR050811">
    <property type="entry name" value="Phosphate_ABC_transporter"/>
</dbReference>
<reference evidence="4 5" key="1">
    <citation type="submission" date="2017-08" db="EMBL/GenBank/DDBJ databases">
        <title>Genomes of Fischerella (Mastigocladus) sp. strains.</title>
        <authorList>
            <person name="Miller S.R."/>
        </authorList>
    </citation>
    <scope>NUCLEOTIDE SEQUENCE [LARGE SCALE GENOMIC DNA]</scope>
    <source>
        <strain evidence="4 5">CCMEE 5323</strain>
    </source>
</reference>
<dbReference type="AlphaFoldDB" id="A0A2N6K326"/>
<dbReference type="RefSeq" id="WP_016865390.1">
    <property type="nucleotide sequence ID" value="NZ_CAWNVR010000362.1"/>
</dbReference>
<evidence type="ECO:0000313" key="4">
    <source>
        <dbReference type="EMBL" id="PLZ89782.1"/>
    </source>
</evidence>
<keyword evidence="2" id="KW-1133">Transmembrane helix</keyword>
<evidence type="ECO:0000256" key="2">
    <source>
        <dbReference type="SAM" id="Phobius"/>
    </source>
</evidence>
<keyword evidence="1" id="KW-0732">Signal</keyword>
<feature type="domain" description="PBP" evidence="3">
    <location>
        <begin position="84"/>
        <end position="344"/>
    </location>
</feature>
<proteinExistence type="predicted"/>
<name>A0A2N6K326_FISMU</name>
<dbReference type="Gene3D" id="3.40.190.10">
    <property type="entry name" value="Periplasmic binding protein-like II"/>
    <property type="match status" value="2"/>
</dbReference>
<dbReference type="Proteomes" id="UP000235036">
    <property type="component" value="Unassembled WGS sequence"/>
</dbReference>
<feature type="transmembrane region" description="Helical" evidence="2">
    <location>
        <begin position="21"/>
        <end position="40"/>
    </location>
</feature>
<evidence type="ECO:0000256" key="1">
    <source>
        <dbReference type="ARBA" id="ARBA00022729"/>
    </source>
</evidence>
<dbReference type="EMBL" id="NRQW01000263">
    <property type="protein sequence ID" value="PLZ89782.1"/>
    <property type="molecule type" value="Genomic_DNA"/>
</dbReference>
<dbReference type="Pfam" id="PF12849">
    <property type="entry name" value="PBP_like_2"/>
    <property type="match status" value="1"/>
</dbReference>
<keyword evidence="5" id="KW-1185">Reference proteome</keyword>
<sequence length="359" mass="39393">MTNERRRSVTLSRDAVQIVRGLVVGELITIIIIGGLWLWLRPRLQIDNRAFSRPASQSTNTTSDLSDSTFQTVTNVPIGSFKHGGSTAWASVRPLVDAQIQNLRPELQLRYVDPINSSPGSGSGIQMLLDQELDFVESSRLPTAAEQEIARQRGFTLASRQVAVDGVAIATHPSLQVSGITVEQLQQIYSGKITNWQQVGGPDLVITAFSGRPESADTVISADKQILDPQTFGSKIQYVYSPTEALRRVNQTPGSIYYAGARTIVPQCTVKLLNVGLVPTKLVSPYIEPLVAKNQCPQKRNQVNTEVINNGSYPIITKLYVITKQNNGQQQQAGEAYTNLLLTDQGQRIIEEAGLIPMR</sequence>
<evidence type="ECO:0000259" key="3">
    <source>
        <dbReference type="Pfam" id="PF12849"/>
    </source>
</evidence>
<comment type="caution">
    <text evidence="4">The sequence shown here is derived from an EMBL/GenBank/DDBJ whole genome shotgun (WGS) entry which is preliminary data.</text>
</comment>
<dbReference type="InterPro" id="IPR024370">
    <property type="entry name" value="PBP_domain"/>
</dbReference>
<keyword evidence="2" id="KW-0472">Membrane</keyword>
<protein>
    <submittedName>
        <fullName evidence="4">Phosphate ABC transporter substrate-binding protein</fullName>
    </submittedName>
</protein>
<accession>A0A2N6K326</accession>
<keyword evidence="2" id="KW-0812">Transmembrane</keyword>
<gene>
    <name evidence="4" type="ORF">CEN44_12280</name>
</gene>
<dbReference type="SUPFAM" id="SSF53850">
    <property type="entry name" value="Periplasmic binding protein-like II"/>
    <property type="match status" value="1"/>
</dbReference>
<evidence type="ECO:0000313" key="5">
    <source>
        <dbReference type="Proteomes" id="UP000235036"/>
    </source>
</evidence>
<dbReference type="PANTHER" id="PTHR30570:SF1">
    <property type="entry name" value="PHOSPHATE-BINDING PROTEIN PSTS"/>
    <property type="match status" value="1"/>
</dbReference>
<organism evidence="4 5">
    <name type="scientific">Fischerella muscicola CCMEE 5323</name>
    <dbReference type="NCBI Taxonomy" id="2019572"/>
    <lineage>
        <taxon>Bacteria</taxon>
        <taxon>Bacillati</taxon>
        <taxon>Cyanobacteriota</taxon>
        <taxon>Cyanophyceae</taxon>
        <taxon>Nostocales</taxon>
        <taxon>Hapalosiphonaceae</taxon>
        <taxon>Fischerella</taxon>
    </lineage>
</organism>